<dbReference type="EMBL" id="JMIU01000001">
    <property type="protein sequence ID" value="KDN96378.1"/>
    <property type="molecule type" value="Genomic_DNA"/>
</dbReference>
<evidence type="ECO:0000256" key="5">
    <source>
        <dbReference type="ARBA" id="ARBA00022898"/>
    </source>
</evidence>
<gene>
    <name evidence="8" type="ORF">EI16_08885</name>
</gene>
<proteinExistence type="inferred from homology"/>
<dbReference type="PANTHER" id="PTHR46383:SF2">
    <property type="entry name" value="AMINOTRANSFERASE"/>
    <property type="match status" value="1"/>
</dbReference>
<comment type="similarity">
    <text evidence="2 6">Belongs to the class-I pyridoxal-phosphate-dependent aminotransferase family.</text>
</comment>
<dbReference type="GO" id="GO:0006520">
    <property type="term" value="P:amino acid metabolic process"/>
    <property type="evidence" value="ECO:0007669"/>
    <property type="project" value="InterPro"/>
</dbReference>
<keyword evidence="5" id="KW-0663">Pyridoxal phosphate</keyword>
<dbReference type="PRINTS" id="PR00753">
    <property type="entry name" value="ACCSYNTHASE"/>
</dbReference>
<evidence type="ECO:0000313" key="9">
    <source>
        <dbReference type="Proteomes" id="UP000027341"/>
    </source>
</evidence>
<dbReference type="PROSITE" id="PS00105">
    <property type="entry name" value="AA_TRANSFER_CLASS_1"/>
    <property type="match status" value="1"/>
</dbReference>
<evidence type="ECO:0000259" key="7">
    <source>
        <dbReference type="Pfam" id="PF00155"/>
    </source>
</evidence>
<dbReference type="SUPFAM" id="SSF53383">
    <property type="entry name" value="PLP-dependent transferases"/>
    <property type="match status" value="1"/>
</dbReference>
<dbReference type="STRING" id="28885.EI16_08885"/>
<dbReference type="InterPro" id="IPR015421">
    <property type="entry name" value="PyrdxlP-dep_Trfase_major"/>
</dbReference>
<dbReference type="InterPro" id="IPR004839">
    <property type="entry name" value="Aminotransferase_I/II_large"/>
</dbReference>
<dbReference type="Proteomes" id="UP000027341">
    <property type="component" value="Unassembled WGS sequence"/>
</dbReference>
<name>A0A066ZRE6_HYDMR</name>
<feature type="domain" description="Aminotransferase class I/classII large" evidence="7">
    <location>
        <begin position="37"/>
        <end position="387"/>
    </location>
</feature>
<evidence type="ECO:0000256" key="2">
    <source>
        <dbReference type="ARBA" id="ARBA00007441"/>
    </source>
</evidence>
<dbReference type="Pfam" id="PF00155">
    <property type="entry name" value="Aminotran_1_2"/>
    <property type="match status" value="1"/>
</dbReference>
<dbReference type="GO" id="GO:0008483">
    <property type="term" value="F:transaminase activity"/>
    <property type="evidence" value="ECO:0007669"/>
    <property type="project" value="UniProtKB-KW"/>
</dbReference>
<dbReference type="PANTHER" id="PTHR46383">
    <property type="entry name" value="ASPARTATE AMINOTRANSFERASE"/>
    <property type="match status" value="1"/>
</dbReference>
<accession>A0A066ZRE6</accession>
<keyword evidence="9" id="KW-1185">Reference proteome</keyword>
<dbReference type="AlphaFoldDB" id="A0A066ZRE6"/>
<evidence type="ECO:0000256" key="1">
    <source>
        <dbReference type="ARBA" id="ARBA00001933"/>
    </source>
</evidence>
<dbReference type="Gene3D" id="3.40.640.10">
    <property type="entry name" value="Type I PLP-dependent aspartate aminotransferase-like (Major domain)"/>
    <property type="match status" value="1"/>
</dbReference>
<keyword evidence="3 6" id="KW-0032">Aminotransferase</keyword>
<evidence type="ECO:0000313" key="8">
    <source>
        <dbReference type="EMBL" id="KDN96378.1"/>
    </source>
</evidence>
<dbReference type="InterPro" id="IPR015424">
    <property type="entry name" value="PyrdxlP-dep_Trfase"/>
</dbReference>
<dbReference type="InterPro" id="IPR050596">
    <property type="entry name" value="AspAT/PAT-like"/>
</dbReference>
<dbReference type="InterPro" id="IPR004838">
    <property type="entry name" value="NHTrfase_class1_PyrdxlP-BS"/>
</dbReference>
<comment type="cofactor">
    <cofactor evidence="1 6">
        <name>pyridoxal 5'-phosphate</name>
        <dbReference type="ChEBI" id="CHEBI:597326"/>
    </cofactor>
</comment>
<dbReference type="EC" id="2.6.1.-" evidence="6"/>
<sequence>MHKQNKLPISKVASAVEPFHVMKLLGEAKALEAEGREMIHLEIGEPDFPSLDCVHQAVTDAINHGNTHYTPTLGLPALREKLSRFYHDFYHADVAAQRIVMTPGASGALHLLLTALLNPSDKVMMCDPTYPCNREFVNLLHGEVLSVPVEASTGFQLTAELIELHWQPGIKAVMVASPSNPTGTLIEQPELLAMANFLSEQGAYLIVDEIYQGLVYERAAETILANANLPDNVVVINSFSKFFGMTGWRLGWIVAPEFLIPALDKLAQNLYLAAPTPSQYGALRVLESDALAALEQRRQIFEQRRNRLYDAMMSAGFKIPCKPAGAFYLYWDVSELTDDAEAFCQTLMLHTGVVVTPGKDFGEYRSRQHVRIAYTTGDNELLEAVRKIQSFINNDG</sequence>
<dbReference type="RefSeq" id="WP_029912413.1">
    <property type="nucleotide sequence ID" value="NZ_AP020335.1"/>
</dbReference>
<comment type="caution">
    <text evidence="8">The sequence shown here is derived from an EMBL/GenBank/DDBJ whole genome shotgun (WGS) entry which is preliminary data.</text>
</comment>
<keyword evidence="4 6" id="KW-0808">Transferase</keyword>
<organism evidence="8 9">
    <name type="scientific">Hydrogenovibrio marinus</name>
    <dbReference type="NCBI Taxonomy" id="28885"/>
    <lineage>
        <taxon>Bacteria</taxon>
        <taxon>Pseudomonadati</taxon>
        <taxon>Pseudomonadota</taxon>
        <taxon>Gammaproteobacteria</taxon>
        <taxon>Thiotrichales</taxon>
        <taxon>Piscirickettsiaceae</taxon>
        <taxon>Hydrogenovibrio</taxon>
    </lineage>
</organism>
<dbReference type="CDD" id="cd00609">
    <property type="entry name" value="AAT_like"/>
    <property type="match status" value="1"/>
</dbReference>
<evidence type="ECO:0000256" key="4">
    <source>
        <dbReference type="ARBA" id="ARBA00022679"/>
    </source>
</evidence>
<evidence type="ECO:0000256" key="6">
    <source>
        <dbReference type="RuleBase" id="RU000481"/>
    </source>
</evidence>
<evidence type="ECO:0000256" key="3">
    <source>
        <dbReference type="ARBA" id="ARBA00022576"/>
    </source>
</evidence>
<dbReference type="GO" id="GO:0030170">
    <property type="term" value="F:pyridoxal phosphate binding"/>
    <property type="evidence" value="ECO:0007669"/>
    <property type="project" value="InterPro"/>
</dbReference>
<protein>
    <recommendedName>
        <fullName evidence="6">Aminotransferase</fullName>
        <ecNumber evidence="6">2.6.1.-</ecNumber>
    </recommendedName>
</protein>
<reference evidence="8 9" key="1">
    <citation type="submission" date="2014-04" db="EMBL/GenBank/DDBJ databases">
        <title>Draft genome sequence of Hydrogenovibrio marinus MH-110, a model organism for aerobic H2 metabolism.</title>
        <authorList>
            <person name="Cha H.J."/>
            <person name="Jo B.H."/>
            <person name="Hwang B.H."/>
        </authorList>
    </citation>
    <scope>NUCLEOTIDE SEQUENCE [LARGE SCALE GENOMIC DNA]</scope>
    <source>
        <strain evidence="8 9">MH-110</strain>
    </source>
</reference>